<dbReference type="RefSeq" id="WP_179356849.1">
    <property type="nucleotide sequence ID" value="NZ_CP058627.1"/>
</dbReference>
<evidence type="ECO:0000313" key="2">
    <source>
        <dbReference type="Proteomes" id="UP000509597"/>
    </source>
</evidence>
<keyword evidence="2" id="KW-1185">Reference proteome</keyword>
<proteinExistence type="predicted"/>
<name>A0A7H9BE92_9NEIS</name>
<dbReference type="EMBL" id="CP058627">
    <property type="protein sequence ID" value="QLG86762.1"/>
    <property type="molecule type" value="Genomic_DNA"/>
</dbReference>
<dbReference type="AlphaFoldDB" id="A0A7H9BE92"/>
<accession>A0A7H9BE92</accession>
<gene>
    <name evidence="1" type="ORF">HQ393_00075</name>
</gene>
<dbReference type="Proteomes" id="UP000509597">
    <property type="component" value="Chromosome"/>
</dbReference>
<dbReference type="KEGG" id="chiz:HQ393_00075"/>
<protein>
    <submittedName>
        <fullName evidence="1">Uncharacterized protein</fullName>
    </submittedName>
</protein>
<evidence type="ECO:0000313" key="1">
    <source>
        <dbReference type="EMBL" id="QLG86762.1"/>
    </source>
</evidence>
<organism evidence="1 2">
    <name type="scientific">Chitinibacter bivalviorum</name>
    <dbReference type="NCBI Taxonomy" id="2739434"/>
    <lineage>
        <taxon>Bacteria</taxon>
        <taxon>Pseudomonadati</taxon>
        <taxon>Pseudomonadota</taxon>
        <taxon>Betaproteobacteria</taxon>
        <taxon>Neisseriales</taxon>
        <taxon>Chitinibacteraceae</taxon>
        <taxon>Chitinibacter</taxon>
    </lineage>
</organism>
<sequence length="274" mass="31141">MSLSKKQQGEQNRIKVMLYLAHVGYASLRQIAKAIWRRTDASALVMASRTVKWLTEQKLVVTKQDSVTTQLLIALSKKGVDWLALNDLELPDGKSHARDWLRHAHAHRTACNSVYAILYSGDYLAPKIWSELEVRAEVSPVFEQKFGIKRDAFSIEEIHAKIPDLVLENNDGIEWIEVENCSRSDADFEKLIIAIRYMCFVENSKISKVHIVIANAAAQRFRIRLKEHLASGFGAFTAKQKTRNQELLRNGFIKFSRLNHTTLVLEALPGLDAD</sequence>
<reference evidence="1 2" key="1">
    <citation type="submission" date="2020-07" db="EMBL/GenBank/DDBJ databases">
        <title>Complete genome sequence of Chitinibacter sp. 2T18.</title>
        <authorList>
            <person name="Bae J.-W."/>
            <person name="Choi J.-W."/>
        </authorList>
    </citation>
    <scope>NUCLEOTIDE SEQUENCE [LARGE SCALE GENOMIC DNA]</scope>
    <source>
        <strain evidence="1 2">2T18</strain>
    </source>
</reference>